<evidence type="ECO:0008006" key="5">
    <source>
        <dbReference type="Google" id="ProtNLM"/>
    </source>
</evidence>
<feature type="region of interest" description="Disordered" evidence="1">
    <location>
        <begin position="1"/>
        <end position="20"/>
    </location>
</feature>
<protein>
    <recommendedName>
        <fullName evidence="5">2TM domain-containing protein</fullName>
    </recommendedName>
</protein>
<dbReference type="Proteomes" id="UP001451782">
    <property type="component" value="Chromosome"/>
</dbReference>
<dbReference type="AlphaFoldDB" id="A0AAN0M2N5"/>
<gene>
    <name evidence="3" type="ORF">AABB28_17045</name>
</gene>
<dbReference type="KEGG" id="yag:AABB28_17045"/>
<feature type="transmembrane region" description="Helical" evidence="2">
    <location>
        <begin position="44"/>
        <end position="59"/>
    </location>
</feature>
<proteinExistence type="predicted"/>
<evidence type="ECO:0000313" key="4">
    <source>
        <dbReference type="Proteomes" id="UP001451782"/>
    </source>
</evidence>
<sequence length="109" mass="12910">MQKESKPQIKFGLPTSDPTRKDELIESLQNQLDDERDRRKEERFIWLVIVILMFDAFTFSNMQTWTGPIIIGLIQLIIVIVLGRRWQMDEIWTLTTKLIDKWDGKFGKG</sequence>
<keyword evidence="2" id="KW-0472">Membrane</keyword>
<keyword evidence="2" id="KW-0812">Transmembrane</keyword>
<organism evidence="3 4">
    <name type="scientific">Yoonia algicola</name>
    <dbReference type="NCBI Taxonomy" id="3137368"/>
    <lineage>
        <taxon>Bacteria</taxon>
        <taxon>Pseudomonadati</taxon>
        <taxon>Pseudomonadota</taxon>
        <taxon>Alphaproteobacteria</taxon>
        <taxon>Rhodobacterales</taxon>
        <taxon>Paracoccaceae</taxon>
        <taxon>Yoonia</taxon>
    </lineage>
</organism>
<evidence type="ECO:0000256" key="1">
    <source>
        <dbReference type="SAM" id="MobiDB-lite"/>
    </source>
</evidence>
<dbReference type="EMBL" id="CP151762">
    <property type="protein sequence ID" value="WZU63523.1"/>
    <property type="molecule type" value="Genomic_DNA"/>
</dbReference>
<keyword evidence="2" id="KW-1133">Transmembrane helix</keyword>
<evidence type="ECO:0000256" key="2">
    <source>
        <dbReference type="SAM" id="Phobius"/>
    </source>
</evidence>
<evidence type="ECO:0000313" key="3">
    <source>
        <dbReference type="EMBL" id="WZU63523.1"/>
    </source>
</evidence>
<name>A0AAN0M2N5_9RHOB</name>
<accession>A0AAN0M2N5</accession>
<dbReference type="RefSeq" id="WP_342069904.1">
    <property type="nucleotide sequence ID" value="NZ_CP151762.1"/>
</dbReference>
<feature type="transmembrane region" description="Helical" evidence="2">
    <location>
        <begin position="65"/>
        <end position="83"/>
    </location>
</feature>
<reference evidence="3 4" key="1">
    <citation type="submission" date="2024-04" db="EMBL/GenBank/DDBJ databases">
        <title>Phylogenomic analyses of a clade within the roseobacter group suggest taxonomic reassignments of species of the genera Aestuariivita, Citreicella, Loktanella, Nautella, Pelagibaca, Ruegeria, Thalassobius, Thiobacimonas and Tropicibacter, and the proposal o.</title>
        <authorList>
            <person name="Jeon C.O."/>
        </authorList>
    </citation>
    <scope>NUCLEOTIDE SEQUENCE [LARGE SCALE GENOMIC DNA]</scope>
    <source>
        <strain evidence="3 4">G8-12</strain>
    </source>
</reference>
<keyword evidence="4" id="KW-1185">Reference proteome</keyword>